<sequence>MMSETGQFTVDLWSAEDELRRDRLNEAARLLDGLWEAVPEGAALERLAQLRVVTEELGKRRSALPEVASVFHRATRCCAWEGHYRPAHWMGIRELAVWRTRAAGESVLRQRTFTGYRDALHCLARVDPAAAAEVRAVVDGPRTAGTVPVVTVLPLAGFGLPAWPRPDPRAPLTA</sequence>
<evidence type="ECO:0000313" key="1">
    <source>
        <dbReference type="EMBL" id="MFC6091752.1"/>
    </source>
</evidence>
<protein>
    <recommendedName>
        <fullName evidence="3">DUF222 domain-containing protein</fullName>
    </recommendedName>
</protein>
<comment type="caution">
    <text evidence="1">The sequence shown here is derived from an EMBL/GenBank/DDBJ whole genome shotgun (WGS) entry which is preliminary data.</text>
</comment>
<accession>A0ABW1PAD4</accession>
<dbReference type="EMBL" id="JBHSQO010000021">
    <property type="protein sequence ID" value="MFC6091752.1"/>
    <property type="molecule type" value="Genomic_DNA"/>
</dbReference>
<proteinExistence type="predicted"/>
<name>A0ABW1PAD4_9PSEU</name>
<organism evidence="1 2">
    <name type="scientific">Saccharothrix lopnurensis</name>
    <dbReference type="NCBI Taxonomy" id="1670621"/>
    <lineage>
        <taxon>Bacteria</taxon>
        <taxon>Bacillati</taxon>
        <taxon>Actinomycetota</taxon>
        <taxon>Actinomycetes</taxon>
        <taxon>Pseudonocardiales</taxon>
        <taxon>Pseudonocardiaceae</taxon>
        <taxon>Saccharothrix</taxon>
    </lineage>
</organism>
<keyword evidence="2" id="KW-1185">Reference proteome</keyword>
<gene>
    <name evidence="1" type="ORF">ACFP3R_20995</name>
</gene>
<dbReference type="RefSeq" id="WP_380638054.1">
    <property type="nucleotide sequence ID" value="NZ_JBHSQO010000021.1"/>
</dbReference>
<dbReference type="Proteomes" id="UP001596220">
    <property type="component" value="Unassembled WGS sequence"/>
</dbReference>
<evidence type="ECO:0000313" key="2">
    <source>
        <dbReference type="Proteomes" id="UP001596220"/>
    </source>
</evidence>
<reference evidence="2" key="1">
    <citation type="journal article" date="2019" name="Int. J. Syst. Evol. Microbiol.">
        <title>The Global Catalogue of Microorganisms (GCM) 10K type strain sequencing project: providing services to taxonomists for standard genome sequencing and annotation.</title>
        <authorList>
            <consortium name="The Broad Institute Genomics Platform"/>
            <consortium name="The Broad Institute Genome Sequencing Center for Infectious Disease"/>
            <person name="Wu L."/>
            <person name="Ma J."/>
        </authorList>
    </citation>
    <scope>NUCLEOTIDE SEQUENCE [LARGE SCALE GENOMIC DNA]</scope>
    <source>
        <strain evidence="2">CGMCC 4.7246</strain>
    </source>
</reference>
<evidence type="ECO:0008006" key="3">
    <source>
        <dbReference type="Google" id="ProtNLM"/>
    </source>
</evidence>